<evidence type="ECO:0000313" key="2">
    <source>
        <dbReference type="Proteomes" id="UP000002038"/>
    </source>
</evidence>
<dbReference type="VEuPathDB" id="FungiDB:BDBG_17901"/>
<dbReference type="RefSeq" id="XP_031581079.1">
    <property type="nucleotide sequence ID" value="XM_031725521.1"/>
</dbReference>
<dbReference type="Proteomes" id="UP000002038">
    <property type="component" value="Unassembled WGS sequence"/>
</dbReference>
<evidence type="ECO:0000313" key="1">
    <source>
        <dbReference type="EMBL" id="OAT13726.1"/>
    </source>
</evidence>
<organism evidence="1 2">
    <name type="scientific">Blastomyces gilchristii (strain SLH14081)</name>
    <name type="common">Blastomyces dermatitidis</name>
    <dbReference type="NCBI Taxonomy" id="559298"/>
    <lineage>
        <taxon>Eukaryota</taxon>
        <taxon>Fungi</taxon>
        <taxon>Dikarya</taxon>
        <taxon>Ascomycota</taxon>
        <taxon>Pezizomycotina</taxon>
        <taxon>Eurotiomycetes</taxon>
        <taxon>Eurotiomycetidae</taxon>
        <taxon>Onygenales</taxon>
        <taxon>Ajellomycetaceae</taxon>
        <taxon>Blastomyces</taxon>
    </lineage>
</organism>
<dbReference type="AlphaFoldDB" id="A0A179V067"/>
<accession>A0A179V067</accession>
<gene>
    <name evidence="1" type="ORF">BDBG_17901</name>
</gene>
<reference evidence="2" key="1">
    <citation type="journal article" date="2015" name="PLoS Genet.">
        <title>The dynamic genome and transcriptome of the human fungal pathogen Blastomyces and close relative Emmonsia.</title>
        <authorList>
            <person name="Munoz J.F."/>
            <person name="Gauthier G.M."/>
            <person name="Desjardins C.A."/>
            <person name="Gallo J.E."/>
            <person name="Holder J."/>
            <person name="Sullivan T.D."/>
            <person name="Marty A.J."/>
            <person name="Carmen J.C."/>
            <person name="Chen Z."/>
            <person name="Ding L."/>
            <person name="Gujja S."/>
            <person name="Magrini V."/>
            <person name="Misas E."/>
            <person name="Mitreva M."/>
            <person name="Priest M."/>
            <person name="Saif S."/>
            <person name="Whiston E.A."/>
            <person name="Young S."/>
            <person name="Zeng Q."/>
            <person name="Goldman W.E."/>
            <person name="Mardis E.R."/>
            <person name="Taylor J.W."/>
            <person name="McEwen J.G."/>
            <person name="Clay O.K."/>
            <person name="Klein B.S."/>
            <person name="Cuomo C.A."/>
        </authorList>
    </citation>
    <scope>NUCLEOTIDE SEQUENCE [LARGE SCALE GENOMIC DNA]</scope>
    <source>
        <strain evidence="2">SLH14081</strain>
    </source>
</reference>
<sequence>MTKISNHHEALFTITYNCSTTNSLDFSNKNSPIDPLKSPRSYKHFDRITDRIPHVVVKLSPKHEPDIVQNSCVGLSPMDPYHTTTPGQIAIQIVR</sequence>
<protein>
    <submittedName>
        <fullName evidence="1">Uncharacterized protein</fullName>
    </submittedName>
</protein>
<name>A0A179V067_BLAGS</name>
<dbReference type="EMBL" id="GG657477">
    <property type="protein sequence ID" value="OAT13726.1"/>
    <property type="molecule type" value="Genomic_DNA"/>
</dbReference>
<keyword evidence="2" id="KW-1185">Reference proteome</keyword>
<dbReference type="GeneID" id="42529440"/>
<dbReference type="KEGG" id="bgh:BDBG_17901"/>
<proteinExistence type="predicted"/>